<dbReference type="PANTHER" id="PTHR33202:SF7">
    <property type="entry name" value="FERRIC UPTAKE REGULATION PROTEIN"/>
    <property type="match status" value="1"/>
</dbReference>
<keyword evidence="7" id="KW-0479">Metal-binding</keyword>
<dbReference type="OrthoDB" id="8659436at2"/>
<keyword evidence="9" id="KW-1185">Reference proteome</keyword>
<dbReference type="InterPro" id="IPR036390">
    <property type="entry name" value="WH_DNA-bd_sf"/>
</dbReference>
<protein>
    <submittedName>
        <fullName evidence="8">Transcriptional repressor</fullName>
    </submittedName>
</protein>
<dbReference type="Pfam" id="PF01475">
    <property type="entry name" value="FUR"/>
    <property type="match status" value="1"/>
</dbReference>
<evidence type="ECO:0000313" key="8">
    <source>
        <dbReference type="EMBL" id="TXL65594.1"/>
    </source>
</evidence>
<reference evidence="8 9" key="1">
    <citation type="submission" date="2019-06" db="EMBL/GenBank/DDBJ databases">
        <title>Quisquiliibacterium sp. nov., isolated from a maize field.</title>
        <authorList>
            <person name="Lin S.-Y."/>
            <person name="Tsai C.-F."/>
            <person name="Young C.-C."/>
        </authorList>
    </citation>
    <scope>NUCLEOTIDE SEQUENCE [LARGE SCALE GENOMIC DNA]</scope>
    <source>
        <strain evidence="8 9">CC-CFT501</strain>
    </source>
</reference>
<evidence type="ECO:0000256" key="3">
    <source>
        <dbReference type="ARBA" id="ARBA00022833"/>
    </source>
</evidence>
<dbReference type="GO" id="GO:0045892">
    <property type="term" value="P:negative regulation of DNA-templated transcription"/>
    <property type="evidence" value="ECO:0007669"/>
    <property type="project" value="TreeGrafter"/>
</dbReference>
<dbReference type="GO" id="GO:0003700">
    <property type="term" value="F:DNA-binding transcription factor activity"/>
    <property type="evidence" value="ECO:0007669"/>
    <property type="project" value="InterPro"/>
</dbReference>
<dbReference type="EMBL" id="VDUY01000004">
    <property type="protein sequence ID" value="TXL65594.1"/>
    <property type="molecule type" value="Genomic_DNA"/>
</dbReference>
<keyword evidence="6" id="KW-0804">Transcription</keyword>
<feature type="binding site" evidence="7">
    <location>
        <position position="130"/>
    </location>
    <ligand>
        <name>Zn(2+)</name>
        <dbReference type="ChEBI" id="CHEBI:29105"/>
    </ligand>
</feature>
<keyword evidence="2" id="KW-0678">Repressor</keyword>
<name>A0A5C8NWM5_9BURK</name>
<feature type="binding site" evidence="7">
    <location>
        <position position="90"/>
    </location>
    <ligand>
        <name>Zn(2+)</name>
        <dbReference type="ChEBI" id="CHEBI:29105"/>
    </ligand>
</feature>
<evidence type="ECO:0000256" key="4">
    <source>
        <dbReference type="ARBA" id="ARBA00023015"/>
    </source>
</evidence>
<dbReference type="InterPro" id="IPR002481">
    <property type="entry name" value="FUR"/>
</dbReference>
<keyword evidence="5" id="KW-0238">DNA-binding</keyword>
<feature type="binding site" evidence="7">
    <location>
        <position position="87"/>
    </location>
    <ligand>
        <name>Zn(2+)</name>
        <dbReference type="ChEBI" id="CHEBI:29105"/>
    </ligand>
</feature>
<dbReference type="Gene3D" id="3.30.1490.190">
    <property type="match status" value="1"/>
</dbReference>
<evidence type="ECO:0000256" key="7">
    <source>
        <dbReference type="PIRSR" id="PIRSR602481-1"/>
    </source>
</evidence>
<feature type="binding site" evidence="7">
    <location>
        <position position="127"/>
    </location>
    <ligand>
        <name>Zn(2+)</name>
        <dbReference type="ChEBI" id="CHEBI:29105"/>
    </ligand>
</feature>
<gene>
    <name evidence="8" type="ORF">FHP08_11340</name>
</gene>
<comment type="similarity">
    <text evidence="1">Belongs to the Fur family.</text>
</comment>
<evidence type="ECO:0000256" key="2">
    <source>
        <dbReference type="ARBA" id="ARBA00022491"/>
    </source>
</evidence>
<dbReference type="InterPro" id="IPR043135">
    <property type="entry name" value="Fur_C"/>
</dbReference>
<organism evidence="8 9">
    <name type="scientific">Zeimonas arvi</name>
    <dbReference type="NCBI Taxonomy" id="2498847"/>
    <lineage>
        <taxon>Bacteria</taxon>
        <taxon>Pseudomonadati</taxon>
        <taxon>Pseudomonadota</taxon>
        <taxon>Betaproteobacteria</taxon>
        <taxon>Burkholderiales</taxon>
        <taxon>Burkholderiaceae</taxon>
        <taxon>Zeimonas</taxon>
    </lineage>
</organism>
<sequence>MIRGVGARLTGPRLRVLSELLRADQALTHLDLQRRVEDGAEAIDRVTLYRVLDWLADNGLAHRVAGPDRVFRFSARSTETPHGHFRCVQCGRMYCLGASADLARSVLATLPDGFTEQRVEVTVSGLCADCAPAH</sequence>
<evidence type="ECO:0000256" key="5">
    <source>
        <dbReference type="ARBA" id="ARBA00023125"/>
    </source>
</evidence>
<evidence type="ECO:0000256" key="1">
    <source>
        <dbReference type="ARBA" id="ARBA00007957"/>
    </source>
</evidence>
<accession>A0A5C8NWM5</accession>
<comment type="caution">
    <text evidence="8">The sequence shown here is derived from an EMBL/GenBank/DDBJ whole genome shotgun (WGS) entry which is preliminary data.</text>
</comment>
<dbReference type="SUPFAM" id="SSF46785">
    <property type="entry name" value="Winged helix' DNA-binding domain"/>
    <property type="match status" value="1"/>
</dbReference>
<dbReference type="PANTHER" id="PTHR33202">
    <property type="entry name" value="ZINC UPTAKE REGULATION PROTEIN"/>
    <property type="match status" value="1"/>
</dbReference>
<dbReference type="Proteomes" id="UP000321548">
    <property type="component" value="Unassembled WGS sequence"/>
</dbReference>
<proteinExistence type="inferred from homology"/>
<dbReference type="InterPro" id="IPR036388">
    <property type="entry name" value="WH-like_DNA-bd_sf"/>
</dbReference>
<dbReference type="GO" id="GO:0000976">
    <property type="term" value="F:transcription cis-regulatory region binding"/>
    <property type="evidence" value="ECO:0007669"/>
    <property type="project" value="TreeGrafter"/>
</dbReference>
<comment type="cofactor">
    <cofactor evidence="7">
        <name>Zn(2+)</name>
        <dbReference type="ChEBI" id="CHEBI:29105"/>
    </cofactor>
    <text evidence="7">Binds 1 zinc ion per subunit.</text>
</comment>
<dbReference type="Gene3D" id="1.10.10.10">
    <property type="entry name" value="Winged helix-like DNA-binding domain superfamily/Winged helix DNA-binding domain"/>
    <property type="match status" value="1"/>
</dbReference>
<dbReference type="GO" id="GO:0008270">
    <property type="term" value="F:zinc ion binding"/>
    <property type="evidence" value="ECO:0007669"/>
    <property type="project" value="TreeGrafter"/>
</dbReference>
<dbReference type="AlphaFoldDB" id="A0A5C8NWM5"/>
<dbReference type="GO" id="GO:1900376">
    <property type="term" value="P:regulation of secondary metabolite biosynthetic process"/>
    <property type="evidence" value="ECO:0007669"/>
    <property type="project" value="TreeGrafter"/>
</dbReference>
<evidence type="ECO:0000256" key="6">
    <source>
        <dbReference type="ARBA" id="ARBA00023163"/>
    </source>
</evidence>
<evidence type="ECO:0000313" key="9">
    <source>
        <dbReference type="Proteomes" id="UP000321548"/>
    </source>
</evidence>
<keyword evidence="3 7" id="KW-0862">Zinc</keyword>
<keyword evidence="4" id="KW-0805">Transcription regulation</keyword>